<dbReference type="InterPro" id="IPR043502">
    <property type="entry name" value="DNA/RNA_pol_sf"/>
</dbReference>
<keyword evidence="2" id="KW-0695">RNA-directed DNA polymerase</keyword>
<name>A0A6P2MHD0_BURL3</name>
<keyword evidence="2" id="KW-0808">Transferase</keyword>
<dbReference type="Proteomes" id="UP000494218">
    <property type="component" value="Unassembled WGS sequence"/>
</dbReference>
<accession>A0A6P2MHD0</accession>
<dbReference type="AlphaFoldDB" id="A0A6P2MHD0"/>
<dbReference type="Pfam" id="PF00078">
    <property type="entry name" value="RVT_1"/>
    <property type="match status" value="1"/>
</dbReference>
<keyword evidence="2" id="KW-0548">Nucleotidyltransferase</keyword>
<protein>
    <submittedName>
        <fullName evidence="2">RNA-directed DNA polymerase (Reverse transcriptase)</fullName>
    </submittedName>
</protein>
<reference evidence="2 3" key="1">
    <citation type="submission" date="2019-09" db="EMBL/GenBank/DDBJ databases">
        <authorList>
            <person name="Depoorter E."/>
        </authorList>
    </citation>
    <scope>NUCLEOTIDE SEQUENCE [LARGE SCALE GENOMIC DNA]</scope>
    <source>
        <strain evidence="2">LMG 23254</strain>
    </source>
</reference>
<sequence length="220" mass="24269">MSCEIEATRRNQQKRIAQLGIKNGKGLRQGMPLSPFFSNVMLADFDRSIQANGLAAVRYADDLIFFADSRDECMDLAAFCVGQLRLIGLEVPPIGPGSKSVIYEPEEPAEFLGVSLVPSGGQYQLELAKEQKDRIRDEMLALGSIDQLLARNINLTKLGTVIAQRRNGYLAAYDMCKNVGTLDSALSDIEQRVLRKIYQEGLNIDLGKLSPSARTFIGLK</sequence>
<dbReference type="InterPro" id="IPR000477">
    <property type="entry name" value="RT_dom"/>
</dbReference>
<feature type="domain" description="Reverse transcriptase" evidence="1">
    <location>
        <begin position="1"/>
        <end position="116"/>
    </location>
</feature>
<evidence type="ECO:0000313" key="3">
    <source>
        <dbReference type="Proteomes" id="UP000494218"/>
    </source>
</evidence>
<gene>
    <name evidence="2" type="ORF">BLA23254_03843</name>
</gene>
<dbReference type="EMBL" id="CABVPW010000018">
    <property type="protein sequence ID" value="VWB81534.1"/>
    <property type="molecule type" value="Genomic_DNA"/>
</dbReference>
<dbReference type="SUPFAM" id="SSF56672">
    <property type="entry name" value="DNA/RNA polymerases"/>
    <property type="match status" value="1"/>
</dbReference>
<dbReference type="PROSITE" id="PS50878">
    <property type="entry name" value="RT_POL"/>
    <property type="match status" value="1"/>
</dbReference>
<evidence type="ECO:0000259" key="1">
    <source>
        <dbReference type="PROSITE" id="PS50878"/>
    </source>
</evidence>
<evidence type="ECO:0000313" key="2">
    <source>
        <dbReference type="EMBL" id="VWB81534.1"/>
    </source>
</evidence>
<organism evidence="2 3">
    <name type="scientific">Burkholderia lata (strain ATCC 17760 / DSM 23089 / LMG 22485 / NCIMB 9086 / R18194 / 383)</name>
    <dbReference type="NCBI Taxonomy" id="482957"/>
    <lineage>
        <taxon>Bacteria</taxon>
        <taxon>Pseudomonadati</taxon>
        <taxon>Pseudomonadota</taxon>
        <taxon>Betaproteobacteria</taxon>
        <taxon>Burkholderiales</taxon>
        <taxon>Burkholderiaceae</taxon>
        <taxon>Burkholderia</taxon>
        <taxon>Burkholderia cepacia complex</taxon>
    </lineage>
</organism>
<proteinExistence type="predicted"/>
<dbReference type="GO" id="GO:0003964">
    <property type="term" value="F:RNA-directed DNA polymerase activity"/>
    <property type="evidence" value="ECO:0007669"/>
    <property type="project" value="UniProtKB-KW"/>
</dbReference>